<evidence type="ECO:0000313" key="16">
    <source>
        <dbReference type="Proteomes" id="UP000886595"/>
    </source>
</evidence>
<dbReference type="PROSITE" id="PS51679">
    <property type="entry name" value="SAM_MT_C5"/>
    <property type="match status" value="1"/>
</dbReference>
<accession>A0A8X8B9J0</accession>
<evidence type="ECO:0000256" key="2">
    <source>
        <dbReference type="ARBA" id="ARBA00022603"/>
    </source>
</evidence>
<dbReference type="AlphaFoldDB" id="A0A8X8B9J0"/>
<dbReference type="InterPro" id="IPR016197">
    <property type="entry name" value="Chromo-like_dom_sf"/>
</dbReference>
<dbReference type="InterPro" id="IPR001525">
    <property type="entry name" value="C5_MeTfrase"/>
</dbReference>
<comment type="catalytic activity">
    <reaction evidence="8 11">
        <text>a 2'-deoxycytidine in DNA + S-adenosyl-L-methionine = a 5-methyl-2'-deoxycytidine in DNA + S-adenosyl-L-homocysteine + H(+)</text>
        <dbReference type="Rhea" id="RHEA:13681"/>
        <dbReference type="Rhea" id="RHEA-COMP:11369"/>
        <dbReference type="Rhea" id="RHEA-COMP:11370"/>
        <dbReference type="ChEBI" id="CHEBI:15378"/>
        <dbReference type="ChEBI" id="CHEBI:57856"/>
        <dbReference type="ChEBI" id="CHEBI:59789"/>
        <dbReference type="ChEBI" id="CHEBI:85452"/>
        <dbReference type="ChEBI" id="CHEBI:85454"/>
        <dbReference type="EC" id="2.1.1.37"/>
    </reaction>
</comment>
<keyword evidence="4 9" id="KW-0949">S-adenosyl-L-methionine</keyword>
<keyword evidence="2 9" id="KW-0489">Methyltransferase</keyword>
<evidence type="ECO:0000256" key="10">
    <source>
        <dbReference type="RuleBase" id="RU000416"/>
    </source>
</evidence>
<dbReference type="PROSITE" id="PS00598">
    <property type="entry name" value="CHROMO_1"/>
    <property type="match status" value="1"/>
</dbReference>
<dbReference type="InterPro" id="IPR023779">
    <property type="entry name" value="Chromodomain_CS"/>
</dbReference>
<evidence type="ECO:0000256" key="11">
    <source>
        <dbReference type="RuleBase" id="RU000417"/>
    </source>
</evidence>
<evidence type="ECO:0000256" key="3">
    <source>
        <dbReference type="ARBA" id="ARBA00022679"/>
    </source>
</evidence>
<feature type="domain" description="Chromo" evidence="13">
    <location>
        <begin position="447"/>
        <end position="496"/>
    </location>
</feature>
<dbReference type="InterPro" id="IPR001025">
    <property type="entry name" value="BAH_dom"/>
</dbReference>
<evidence type="ECO:0000259" key="14">
    <source>
        <dbReference type="PROSITE" id="PS51038"/>
    </source>
</evidence>
<dbReference type="NCBIfam" id="TIGR00675">
    <property type="entry name" value="dcm"/>
    <property type="match status" value="1"/>
</dbReference>
<dbReference type="Pfam" id="PF00145">
    <property type="entry name" value="DNA_methylase"/>
    <property type="match status" value="1"/>
</dbReference>
<evidence type="ECO:0000256" key="9">
    <source>
        <dbReference type="PROSITE-ProRule" id="PRU01016"/>
    </source>
</evidence>
<keyword evidence="3 9" id="KW-0808">Transferase</keyword>
<dbReference type="InterPro" id="IPR023780">
    <property type="entry name" value="Chromo_domain"/>
</dbReference>
<dbReference type="EC" id="2.1.1.37" evidence="11"/>
<dbReference type="GO" id="GO:0044027">
    <property type="term" value="P:negative regulation of gene expression via chromosomal CpG island methylation"/>
    <property type="evidence" value="ECO:0007669"/>
    <property type="project" value="TreeGrafter"/>
</dbReference>
<dbReference type="Proteomes" id="UP000886595">
    <property type="component" value="Unassembled WGS sequence"/>
</dbReference>
<dbReference type="GO" id="GO:0003682">
    <property type="term" value="F:chromatin binding"/>
    <property type="evidence" value="ECO:0007669"/>
    <property type="project" value="InterPro"/>
</dbReference>
<keyword evidence="7" id="KW-0539">Nucleus</keyword>
<evidence type="ECO:0000256" key="7">
    <source>
        <dbReference type="ARBA" id="ARBA00023242"/>
    </source>
</evidence>
<dbReference type="InterPro" id="IPR043151">
    <property type="entry name" value="BAH_sf"/>
</dbReference>
<dbReference type="GO" id="GO:0003677">
    <property type="term" value="F:DNA binding"/>
    <property type="evidence" value="ECO:0007669"/>
    <property type="project" value="UniProtKB-KW"/>
</dbReference>
<dbReference type="EMBL" id="JAAMPC010000002">
    <property type="protein sequence ID" value="KAG2327115.1"/>
    <property type="molecule type" value="Genomic_DNA"/>
</dbReference>
<keyword evidence="16" id="KW-1185">Reference proteome</keyword>
<proteinExistence type="inferred from homology"/>
<dbReference type="PANTHER" id="PTHR10629:SF50">
    <property type="entry name" value="DNA (CYTOSINE-5)-METHYLTRANSFERASE CMT3"/>
    <property type="match status" value="1"/>
</dbReference>
<dbReference type="PANTHER" id="PTHR10629">
    <property type="entry name" value="CYTOSINE-SPECIFIC METHYLTRANSFERASE"/>
    <property type="match status" value="1"/>
</dbReference>
<dbReference type="SUPFAM" id="SSF53335">
    <property type="entry name" value="S-adenosyl-L-methionine-dependent methyltransferases"/>
    <property type="match status" value="1"/>
</dbReference>
<dbReference type="Gene3D" id="3.40.50.150">
    <property type="entry name" value="Vaccinia Virus protein VP39"/>
    <property type="match status" value="1"/>
</dbReference>
<evidence type="ECO:0000256" key="1">
    <source>
        <dbReference type="ARBA" id="ARBA00004123"/>
    </source>
</evidence>
<feature type="active site" evidence="9">
    <location>
        <position position="521"/>
    </location>
</feature>
<dbReference type="PROSITE" id="PS50013">
    <property type="entry name" value="CHROMO_2"/>
    <property type="match status" value="1"/>
</dbReference>
<protein>
    <recommendedName>
        <fullName evidence="11">Cytosine-specific methyltransferase</fullName>
        <ecNumber evidence="11">2.1.1.37</ecNumber>
    </recommendedName>
</protein>
<dbReference type="CDD" id="cd04716">
    <property type="entry name" value="BAH_plantDCM_I"/>
    <property type="match status" value="1"/>
</dbReference>
<dbReference type="SMART" id="SM00439">
    <property type="entry name" value="BAH"/>
    <property type="match status" value="1"/>
</dbReference>
<dbReference type="PROSITE" id="PS00094">
    <property type="entry name" value="C5_MTASE_1"/>
    <property type="match status" value="1"/>
</dbReference>
<name>A0A8X8B9J0_BRACI</name>
<keyword evidence="6" id="KW-0238">DNA-binding</keyword>
<dbReference type="InterPro" id="IPR018117">
    <property type="entry name" value="C5_DNA_meth_AS"/>
</dbReference>
<comment type="similarity">
    <text evidence="9 10">Belongs to the class I-like SAM-binding methyltransferase superfamily. C5-methyltransferase family.</text>
</comment>
<dbReference type="SMART" id="SM00298">
    <property type="entry name" value="CHROMO"/>
    <property type="match status" value="1"/>
</dbReference>
<evidence type="ECO:0000256" key="4">
    <source>
        <dbReference type="ARBA" id="ARBA00022691"/>
    </source>
</evidence>
<dbReference type="OrthoDB" id="5376140at2759"/>
<comment type="subcellular location">
    <subcellularLocation>
        <location evidence="1">Nucleus</location>
    </subcellularLocation>
</comment>
<feature type="region of interest" description="Disordered" evidence="12">
    <location>
        <begin position="88"/>
        <end position="122"/>
    </location>
</feature>
<dbReference type="PRINTS" id="PR00105">
    <property type="entry name" value="C5METTRFRASE"/>
</dbReference>
<dbReference type="Gene3D" id="2.30.30.490">
    <property type="match status" value="1"/>
</dbReference>
<dbReference type="InterPro" id="IPR050390">
    <property type="entry name" value="C5-Methyltransferase"/>
</dbReference>
<comment type="caution">
    <text evidence="15">The sequence shown here is derived from an EMBL/GenBank/DDBJ whole genome shotgun (WGS) entry which is preliminary data.</text>
</comment>
<evidence type="ECO:0000256" key="5">
    <source>
        <dbReference type="ARBA" id="ARBA00022853"/>
    </source>
</evidence>
<evidence type="ECO:0000256" key="6">
    <source>
        <dbReference type="ARBA" id="ARBA00023125"/>
    </source>
</evidence>
<dbReference type="Gene3D" id="3.90.120.10">
    <property type="entry name" value="DNA Methylase, subunit A, domain 2"/>
    <property type="match status" value="1"/>
</dbReference>
<dbReference type="InterPro" id="IPR000953">
    <property type="entry name" value="Chromo/chromo_shadow_dom"/>
</dbReference>
<feature type="domain" description="BAH" evidence="14">
    <location>
        <begin position="206"/>
        <end position="321"/>
    </location>
</feature>
<evidence type="ECO:0000313" key="15">
    <source>
        <dbReference type="EMBL" id="KAG2327115.1"/>
    </source>
</evidence>
<dbReference type="GO" id="GO:0032259">
    <property type="term" value="P:methylation"/>
    <property type="evidence" value="ECO:0007669"/>
    <property type="project" value="UniProtKB-KW"/>
</dbReference>
<dbReference type="InterPro" id="IPR029063">
    <property type="entry name" value="SAM-dependent_MTases_sf"/>
</dbReference>
<dbReference type="PROSITE" id="PS51038">
    <property type="entry name" value="BAH"/>
    <property type="match status" value="1"/>
</dbReference>
<dbReference type="GO" id="GO:0005634">
    <property type="term" value="C:nucleus"/>
    <property type="evidence" value="ECO:0007669"/>
    <property type="project" value="UniProtKB-SubCell"/>
</dbReference>
<evidence type="ECO:0000256" key="8">
    <source>
        <dbReference type="ARBA" id="ARBA00047422"/>
    </source>
</evidence>
<feature type="region of interest" description="Disordered" evidence="12">
    <location>
        <begin position="43"/>
        <end position="67"/>
    </location>
</feature>
<dbReference type="SUPFAM" id="SSF54160">
    <property type="entry name" value="Chromo domain-like"/>
    <property type="match status" value="1"/>
</dbReference>
<feature type="region of interest" description="Disordered" evidence="12">
    <location>
        <begin position="1"/>
        <end position="27"/>
    </location>
</feature>
<dbReference type="Pfam" id="PF00385">
    <property type="entry name" value="Chromo"/>
    <property type="match status" value="1"/>
</dbReference>
<sequence>MPPKSMIPSTEAEISGPTSTRPKRSTIVPRKFAIALTNEPIRSRSNSKSEVVVVDSEKDPSWVLDDPIADSEARTTWPERYQVSHSFSPAPLTMASKRKIPSTEAEISGPTSTRPKRSPKPPMKFAVALGNESKAEVVVVDSEKDPSWVLDDPIPDSEARTTWPERYQKKEAVVLPKKRKNKKYVEEEETIRARRHFRRVILDDSITYNLNDDAHVDAGEGEKPYICKIVEIFEGSDGEMYFNAQWFYRACDTVIQRHGGLIDDKRVFLSDMKDTNSMDVLLEKLKILMIPLTENNEVTESCDYYCNMTYSLPFSTIEALQPSQCITADQRTDATMLDLYCGCGAMSTGLCMGAQLSGLKLVTKWAVDTNKYAVQSIKYNHPETEVRNESAEDFLFLLKEWEKLCIHFSLIESSDSEKYKNLYGMSVVEDTEDGSDENVGEDAEEVFEVEKVVGIKKGEEGGGLYLKVRWENYGPSDDTWEPIEHLSNCREKIKQFVVHGYKTSILPLPGGVDVICGGPPCQGISGLNRFRNVEKPLEGEKNQQLLEYMKIVEFLKPKYVLMENVVDMLRFVDGFLARYAVGRLVQMNYQTRMGMMAAGSYGLAQFRRRFFLWGARSGERLPQFPLPTHDVVNRGTVPVNFYRNVVAYEEKDTVKLAKKILLSDVITDLPVVANNERRAEMPYDKDPETSFQQFIRLTQEGMLASPKDPKSNCTNDVLYDHHPLNLNKDDYQRVCRIPKKKGANFRDLPGVIVNGDNKVEWDPEIPRVYLESNKPLIPEYAKTFLKGTSKKPFGRLWWDETVPTVVGRAEPHNHVIIHPSQDRVLTVRENARLQGFPDYYRLFGPTKKKYIQVGNAVAVPVASALGYALGQSFQGLTTGSDPLFILPEGYPKPTF</sequence>
<organism evidence="15 16">
    <name type="scientific">Brassica carinata</name>
    <name type="common">Ethiopian mustard</name>
    <name type="synonym">Abyssinian cabbage</name>
    <dbReference type="NCBI Taxonomy" id="52824"/>
    <lineage>
        <taxon>Eukaryota</taxon>
        <taxon>Viridiplantae</taxon>
        <taxon>Streptophyta</taxon>
        <taxon>Embryophyta</taxon>
        <taxon>Tracheophyta</taxon>
        <taxon>Spermatophyta</taxon>
        <taxon>Magnoliopsida</taxon>
        <taxon>eudicotyledons</taxon>
        <taxon>Gunneridae</taxon>
        <taxon>Pentapetalae</taxon>
        <taxon>rosids</taxon>
        <taxon>malvids</taxon>
        <taxon>Brassicales</taxon>
        <taxon>Brassicaceae</taxon>
        <taxon>Brassiceae</taxon>
        <taxon>Brassica</taxon>
    </lineage>
</organism>
<reference evidence="15 16" key="1">
    <citation type="submission" date="2020-02" db="EMBL/GenBank/DDBJ databases">
        <authorList>
            <person name="Ma Q."/>
            <person name="Huang Y."/>
            <person name="Song X."/>
            <person name="Pei D."/>
        </authorList>
    </citation>
    <scope>NUCLEOTIDE SEQUENCE [LARGE SCALE GENOMIC DNA]</scope>
    <source>
        <strain evidence="15">Sxm20200214</strain>
        <tissue evidence="15">Leaf</tissue>
    </source>
</reference>
<gene>
    <name evidence="15" type="ORF">Bca52824_009843</name>
</gene>
<dbReference type="FunFam" id="3.90.120.10:FF:000003">
    <property type="entry name" value="DNA (cytosine-5)-methyltransferase 1"/>
    <property type="match status" value="1"/>
</dbReference>
<dbReference type="GO" id="GO:0003886">
    <property type="term" value="F:DNA (cytosine-5-)-methyltransferase activity"/>
    <property type="evidence" value="ECO:0007669"/>
    <property type="project" value="UniProtKB-EC"/>
</dbReference>
<keyword evidence="5" id="KW-0156">Chromatin regulator</keyword>
<dbReference type="Pfam" id="PF01426">
    <property type="entry name" value="BAH"/>
    <property type="match status" value="1"/>
</dbReference>
<evidence type="ECO:0000259" key="13">
    <source>
        <dbReference type="PROSITE" id="PS50013"/>
    </source>
</evidence>
<evidence type="ECO:0000256" key="12">
    <source>
        <dbReference type="SAM" id="MobiDB-lite"/>
    </source>
</evidence>